<evidence type="ECO:0000256" key="1">
    <source>
        <dbReference type="ARBA" id="ARBA00005188"/>
    </source>
</evidence>
<comment type="similarity">
    <text evidence="2 7 8">In the C-terminal section; belongs to the NAD synthetase family.</text>
</comment>
<keyword evidence="5 7" id="KW-0067">ATP-binding</keyword>
<dbReference type="NCBIfam" id="NF010588">
    <property type="entry name" value="PRK13981.1"/>
    <property type="match status" value="1"/>
</dbReference>
<evidence type="ECO:0000313" key="11">
    <source>
        <dbReference type="EMBL" id="PHQ13917.1"/>
    </source>
</evidence>
<comment type="pathway">
    <text evidence="1 7 8">Cofactor biosynthesis; NAD(+) biosynthesis; NAD(+) from deamido-NAD(+) (L-Gln route): step 1/1.</text>
</comment>
<dbReference type="EC" id="6.3.5.1" evidence="7 8"/>
<evidence type="ECO:0000256" key="6">
    <source>
        <dbReference type="ARBA" id="ARBA00023027"/>
    </source>
</evidence>
<keyword evidence="6 7" id="KW-0520">NAD</keyword>
<dbReference type="UniPathway" id="UPA00253">
    <property type="reaction ID" value="UER00334"/>
</dbReference>
<keyword evidence="3 7" id="KW-0436">Ligase</keyword>
<evidence type="ECO:0000256" key="5">
    <source>
        <dbReference type="ARBA" id="ARBA00022840"/>
    </source>
</evidence>
<dbReference type="GO" id="GO:0005737">
    <property type="term" value="C:cytoplasm"/>
    <property type="evidence" value="ECO:0007669"/>
    <property type="project" value="InterPro"/>
</dbReference>
<feature type="binding site" evidence="7">
    <location>
        <begin position="302"/>
        <end position="309"/>
    </location>
    <ligand>
        <name>ATP</name>
        <dbReference type="ChEBI" id="CHEBI:30616"/>
    </ligand>
</feature>
<dbReference type="SUPFAM" id="SSF56317">
    <property type="entry name" value="Carbon-nitrogen hydrolase"/>
    <property type="match status" value="1"/>
</dbReference>
<keyword evidence="4 7" id="KW-0547">Nucleotide-binding</keyword>
<dbReference type="Pfam" id="PF00795">
    <property type="entry name" value="CN_hydrolase"/>
    <property type="match status" value="1"/>
</dbReference>
<feature type="binding site" evidence="7">
    <location>
        <position position="385"/>
    </location>
    <ligand>
        <name>deamido-NAD(+)</name>
        <dbReference type="ChEBI" id="CHEBI:58437"/>
        <note>ligand shared between two neighboring subunits</note>
    </ligand>
</feature>
<dbReference type="InterPro" id="IPR014729">
    <property type="entry name" value="Rossmann-like_a/b/a_fold"/>
</dbReference>
<feature type="domain" description="CN hydrolase" evidence="10">
    <location>
        <begin position="18"/>
        <end position="258"/>
    </location>
</feature>
<sequence length="555" mass="61036">MSRPAEAPARAASSAHRLRLVMAQTDFLVGDIPGNTRAVIEAVRKAEQDHQADVVVFPELCLTGYPPEDLLLRPSLDLRIEEALDSLLQEDFAAVVVIGAPVRHGGLLYNAALVIEGRQVRARYFKQFPPNYQVFDEKRYFAAGSQPCVLDIRGIPVGITVCEDIWHDGPVEQAAAAGAKLVLNLNASPYDIDKQARRKSLLERKSRENRVSIVYTNLVGGQDELVFDGGSMVFDHSGALAVEVPQFAEGLFPVEFLNEHHCQPVSQPPLAEPSLEENVYRALVLGVRDYVNKNGFRSVVLGLSGGIDSALTVAIAVDALGAERVRAVMMPFRYTSSMSLEDAEAEAKALGVQYDVFSIEPMYDAFMATLAAPFNGTRPDTTEENLQARLRGVLLMSLSNKFGSLVLTTGNKSEMAVGYSTLYGDMAGGFDVLKDVPKTLVFRLARYRNTVSAVIPERVITRPPSAELAPDQKDEDSLPGYDVLDQILNLYVERDFSADAIVAEGFARADVDRVVRLVDINEYKRRQAPIGVRITERGFGKDRRYPITNGWKSGK</sequence>
<feature type="active site" description="Nucleophile; for glutaminase activity" evidence="7">
    <location>
        <position position="162"/>
    </location>
</feature>
<protein>
    <recommendedName>
        <fullName evidence="7 8">Glutamine-dependent NAD(+) synthetase</fullName>
        <ecNumber evidence="7 8">6.3.5.1</ecNumber>
    </recommendedName>
    <alternativeName>
        <fullName evidence="7 8">NAD(+) synthase [glutamine-hydrolyzing]</fullName>
    </alternativeName>
</protein>
<comment type="catalytic activity">
    <reaction evidence="7 8">
        <text>deamido-NAD(+) + L-glutamine + ATP + H2O = L-glutamate + AMP + diphosphate + NAD(+) + H(+)</text>
        <dbReference type="Rhea" id="RHEA:24384"/>
        <dbReference type="ChEBI" id="CHEBI:15377"/>
        <dbReference type="ChEBI" id="CHEBI:15378"/>
        <dbReference type="ChEBI" id="CHEBI:29985"/>
        <dbReference type="ChEBI" id="CHEBI:30616"/>
        <dbReference type="ChEBI" id="CHEBI:33019"/>
        <dbReference type="ChEBI" id="CHEBI:57540"/>
        <dbReference type="ChEBI" id="CHEBI:58359"/>
        <dbReference type="ChEBI" id="CHEBI:58437"/>
        <dbReference type="ChEBI" id="CHEBI:456215"/>
        <dbReference type="EC" id="6.3.5.1"/>
    </reaction>
</comment>
<evidence type="ECO:0000313" key="12">
    <source>
        <dbReference type="Proteomes" id="UP000231409"/>
    </source>
</evidence>
<feature type="binding site" evidence="7">
    <location>
        <position position="409"/>
    </location>
    <ligand>
        <name>ATP</name>
        <dbReference type="ChEBI" id="CHEBI:30616"/>
    </ligand>
</feature>
<dbReference type="Gene3D" id="3.40.50.620">
    <property type="entry name" value="HUPs"/>
    <property type="match status" value="1"/>
</dbReference>
<organism evidence="11 12">
    <name type="scientific">Marinobacter profundi</name>
    <dbReference type="NCBI Taxonomy" id="2666256"/>
    <lineage>
        <taxon>Bacteria</taxon>
        <taxon>Pseudomonadati</taxon>
        <taxon>Pseudomonadota</taxon>
        <taxon>Gammaproteobacteria</taxon>
        <taxon>Pseudomonadales</taxon>
        <taxon>Marinobacteraceae</taxon>
        <taxon>Marinobacter</taxon>
    </lineage>
</organism>
<dbReference type="InterPro" id="IPR003694">
    <property type="entry name" value="NAD_synthase"/>
</dbReference>
<name>A0A2G1UHG7_9GAMM</name>
<evidence type="ECO:0000256" key="8">
    <source>
        <dbReference type="PIRNR" id="PIRNR006630"/>
    </source>
</evidence>
<dbReference type="PANTHER" id="PTHR23090">
    <property type="entry name" value="NH 3 /GLUTAMINE-DEPENDENT NAD + SYNTHETASE"/>
    <property type="match status" value="1"/>
</dbReference>
<evidence type="ECO:0000256" key="3">
    <source>
        <dbReference type="ARBA" id="ARBA00022598"/>
    </source>
</evidence>
<dbReference type="NCBIfam" id="TIGR00552">
    <property type="entry name" value="nadE"/>
    <property type="match status" value="1"/>
</dbReference>
<feature type="binding site" evidence="7">
    <location>
        <position position="188"/>
    </location>
    <ligand>
        <name>L-glutamine</name>
        <dbReference type="ChEBI" id="CHEBI:58359"/>
    </ligand>
</feature>
<comment type="caution">
    <text evidence="7">Lacks conserved residue(s) required for the propagation of feature annotation.</text>
</comment>
<feature type="binding site" evidence="7">
    <location>
        <position position="524"/>
    </location>
    <ligand>
        <name>deamido-NAD(+)</name>
        <dbReference type="ChEBI" id="CHEBI:58437"/>
        <note>ligand shared between two neighboring subunits</note>
    </ligand>
</feature>
<dbReference type="InterPro" id="IPR022310">
    <property type="entry name" value="NAD/GMP_synthase"/>
</dbReference>
<evidence type="ECO:0000256" key="7">
    <source>
        <dbReference type="HAMAP-Rule" id="MF_02090"/>
    </source>
</evidence>
<feature type="binding site" evidence="7">
    <location>
        <position position="194"/>
    </location>
    <ligand>
        <name>L-glutamine</name>
        <dbReference type="ChEBI" id="CHEBI:58359"/>
    </ligand>
</feature>
<reference evidence="11 12" key="1">
    <citation type="submission" date="2017-09" db="EMBL/GenBank/DDBJ databases">
        <title>The draft genome sequences of Marinobacter sp. PWS21.</title>
        <authorList>
            <person name="Cao J."/>
        </authorList>
    </citation>
    <scope>NUCLEOTIDE SEQUENCE [LARGE SCALE GENOMIC DNA]</scope>
    <source>
        <strain evidence="11 12">PWS21</strain>
    </source>
</reference>
<dbReference type="Proteomes" id="UP000231409">
    <property type="component" value="Unassembled WGS sequence"/>
</dbReference>
<dbReference type="PIRSF" id="PIRSF006630">
    <property type="entry name" value="NADS_GAT"/>
    <property type="match status" value="1"/>
</dbReference>
<feature type="active site" description="For glutaminase activity" evidence="7">
    <location>
        <position position="126"/>
    </location>
</feature>
<dbReference type="HAMAP" id="MF_02090">
    <property type="entry name" value="NadE_glutamine_dep"/>
    <property type="match status" value="1"/>
</dbReference>
<dbReference type="GO" id="GO:0004359">
    <property type="term" value="F:glutaminase activity"/>
    <property type="evidence" value="ECO:0007669"/>
    <property type="project" value="InterPro"/>
</dbReference>
<keyword evidence="12" id="KW-1185">Reference proteome</keyword>
<dbReference type="Gene3D" id="3.60.110.10">
    <property type="entry name" value="Carbon-nitrogen hydrolase"/>
    <property type="match status" value="1"/>
</dbReference>
<evidence type="ECO:0000256" key="9">
    <source>
        <dbReference type="RuleBase" id="RU003811"/>
    </source>
</evidence>
<dbReference type="RefSeq" id="WP_099615643.1">
    <property type="nucleotide sequence ID" value="NZ_KZ319375.1"/>
</dbReference>
<dbReference type="GO" id="GO:0008795">
    <property type="term" value="F:NAD+ synthase activity"/>
    <property type="evidence" value="ECO:0007669"/>
    <property type="project" value="UniProtKB-UniRule"/>
</dbReference>
<evidence type="ECO:0000256" key="4">
    <source>
        <dbReference type="ARBA" id="ARBA00022741"/>
    </source>
</evidence>
<comment type="function">
    <text evidence="7">Catalyzes the ATP-dependent amidation of deamido-NAD to form NAD. Uses L-glutamine as a nitrogen source.</text>
</comment>
<dbReference type="CDD" id="cd00553">
    <property type="entry name" value="NAD_synthase"/>
    <property type="match status" value="1"/>
</dbReference>
<dbReference type="PROSITE" id="PS50263">
    <property type="entry name" value="CN_HYDROLASE"/>
    <property type="match status" value="1"/>
</dbReference>
<dbReference type="EMBL" id="NTFH01000012">
    <property type="protein sequence ID" value="PHQ13917.1"/>
    <property type="molecule type" value="Genomic_DNA"/>
</dbReference>
<dbReference type="InterPro" id="IPR014445">
    <property type="entry name" value="Gln-dep_NAD_synthase"/>
</dbReference>
<dbReference type="GO" id="GO:0009435">
    <property type="term" value="P:NAD+ biosynthetic process"/>
    <property type="evidence" value="ECO:0007669"/>
    <property type="project" value="UniProtKB-UniRule"/>
</dbReference>
<evidence type="ECO:0000256" key="2">
    <source>
        <dbReference type="ARBA" id="ARBA00007145"/>
    </source>
</evidence>
<dbReference type="AlphaFoldDB" id="A0A2G1UHG7"/>
<dbReference type="Pfam" id="PF02540">
    <property type="entry name" value="NAD_synthase"/>
    <property type="match status" value="1"/>
</dbReference>
<feature type="active site" description="Proton acceptor; for glutaminase activity" evidence="7">
    <location>
        <position position="59"/>
    </location>
</feature>
<dbReference type="InterPro" id="IPR003010">
    <property type="entry name" value="C-N_Hydrolase"/>
</dbReference>
<gene>
    <name evidence="7" type="primary">nadE</name>
    <name evidence="11" type="ORF">CLH61_15315</name>
</gene>
<proteinExistence type="inferred from homology"/>
<dbReference type="FunFam" id="3.40.50.620:FF:000106">
    <property type="entry name" value="Glutamine-dependent NAD(+) synthetase"/>
    <property type="match status" value="1"/>
</dbReference>
<evidence type="ECO:0000259" key="10">
    <source>
        <dbReference type="PROSITE" id="PS50263"/>
    </source>
</evidence>
<feature type="binding site" evidence="7">
    <location>
        <position position="132"/>
    </location>
    <ligand>
        <name>L-glutamine</name>
        <dbReference type="ChEBI" id="CHEBI:58359"/>
    </ligand>
</feature>
<dbReference type="GO" id="GO:0003952">
    <property type="term" value="F:NAD+ synthase (glutamine-hydrolyzing) activity"/>
    <property type="evidence" value="ECO:0007669"/>
    <property type="project" value="UniProtKB-UniRule"/>
</dbReference>
<dbReference type="InterPro" id="IPR036526">
    <property type="entry name" value="C-N_Hydrolase_sf"/>
</dbReference>
<dbReference type="PANTHER" id="PTHR23090:SF9">
    <property type="entry name" value="GLUTAMINE-DEPENDENT NAD(+) SYNTHETASE"/>
    <property type="match status" value="1"/>
</dbReference>
<comment type="similarity">
    <text evidence="9">Belongs to the NAD synthetase family.</text>
</comment>
<feature type="binding site" evidence="7">
    <location>
        <position position="414"/>
    </location>
    <ligand>
        <name>deamido-NAD(+)</name>
        <dbReference type="ChEBI" id="CHEBI:58437"/>
        <note>ligand shared between two neighboring subunits</note>
    </ligand>
</feature>
<dbReference type="GO" id="GO:0005524">
    <property type="term" value="F:ATP binding"/>
    <property type="evidence" value="ECO:0007669"/>
    <property type="project" value="UniProtKB-UniRule"/>
</dbReference>
<dbReference type="SUPFAM" id="SSF52402">
    <property type="entry name" value="Adenine nucleotide alpha hydrolases-like"/>
    <property type="match status" value="1"/>
</dbReference>
<comment type="caution">
    <text evidence="11">The sequence shown here is derived from an EMBL/GenBank/DDBJ whole genome shotgun (WGS) entry which is preliminary data.</text>
</comment>
<dbReference type="CDD" id="cd07570">
    <property type="entry name" value="GAT_Gln-NAD-synth"/>
    <property type="match status" value="1"/>
</dbReference>
<accession>A0A2G1UHG7</accession>